<gene>
    <name evidence="5" type="ORF">AABB81_03100</name>
</gene>
<dbReference type="PANTHER" id="PTHR46796">
    <property type="entry name" value="HTH-TYPE TRANSCRIPTIONAL ACTIVATOR RHAS-RELATED"/>
    <property type="match status" value="1"/>
</dbReference>
<dbReference type="Pfam" id="PF12833">
    <property type="entry name" value="HTH_18"/>
    <property type="match status" value="1"/>
</dbReference>
<comment type="caution">
    <text evidence="5">The sequence shown here is derived from an EMBL/GenBank/DDBJ whole genome shotgun (WGS) entry which is preliminary data.</text>
</comment>
<keyword evidence="6" id="KW-1185">Reference proteome</keyword>
<evidence type="ECO:0000256" key="3">
    <source>
        <dbReference type="ARBA" id="ARBA00023163"/>
    </source>
</evidence>
<dbReference type="PANTHER" id="PTHR46796:SF13">
    <property type="entry name" value="HTH-TYPE TRANSCRIPTIONAL ACTIVATOR RHAS"/>
    <property type="match status" value="1"/>
</dbReference>
<dbReference type="RefSeq" id="WP_342158550.1">
    <property type="nucleotide sequence ID" value="NZ_JBCDNA010000001.1"/>
</dbReference>
<keyword evidence="2" id="KW-0238">DNA-binding</keyword>
<evidence type="ECO:0000256" key="1">
    <source>
        <dbReference type="ARBA" id="ARBA00023015"/>
    </source>
</evidence>
<evidence type="ECO:0000313" key="6">
    <source>
        <dbReference type="Proteomes" id="UP001474120"/>
    </source>
</evidence>
<dbReference type="SUPFAM" id="SSF46689">
    <property type="entry name" value="Homeodomain-like"/>
    <property type="match status" value="1"/>
</dbReference>
<dbReference type="InterPro" id="IPR018062">
    <property type="entry name" value="HTH_AraC-typ_CS"/>
</dbReference>
<dbReference type="SMART" id="SM00342">
    <property type="entry name" value="HTH_ARAC"/>
    <property type="match status" value="1"/>
</dbReference>
<dbReference type="Gene3D" id="1.10.10.60">
    <property type="entry name" value="Homeodomain-like"/>
    <property type="match status" value="1"/>
</dbReference>
<dbReference type="PROSITE" id="PS00041">
    <property type="entry name" value="HTH_ARAC_FAMILY_1"/>
    <property type="match status" value="1"/>
</dbReference>
<dbReference type="InterPro" id="IPR046532">
    <property type="entry name" value="DUF6597"/>
</dbReference>
<protein>
    <submittedName>
        <fullName evidence="5">Helix-turn-helix domain-containing protein</fullName>
    </submittedName>
</protein>
<accession>A0ABU9KXE6</accession>
<name>A0ABU9KXE6_9FLAO</name>
<reference evidence="5 6" key="1">
    <citation type="submission" date="2024-04" db="EMBL/GenBank/DDBJ databases">
        <title>whole genome sequencing of Lutimonas vermicola strain IMCC1616.</title>
        <authorList>
            <person name="Bae S.S."/>
        </authorList>
    </citation>
    <scope>NUCLEOTIDE SEQUENCE [LARGE SCALE GENOMIC DNA]</scope>
    <source>
        <strain evidence="5 6">IMCC1616</strain>
    </source>
</reference>
<sequence length="276" mass="32377">MSNQVIEYSPCERLQPFVELYWEGSFNVNATQRISMQLIPNGCLELIFHLNDLHCDLQKDDQWSQTPDYMIIGLFTNPYEIQFKNHVDVFAIRFKPEGIYNVFGVPASEFKERFEDMSMVIGQEFRDFSHRIKEEKNVLNMIKRAEGYLLRNLQSNKIDMSYINQAAELIRNSNVIKIDELANQLYISKRQLEREFKNKVGISPKHYFRITRINEVIRCLNGYKKMDLTDVAYYCGYYDQAHFIHDFKTIAGIKPSIFKGKRGLLIGNSSLGFYDG</sequence>
<dbReference type="InterPro" id="IPR050204">
    <property type="entry name" value="AraC_XylS_family_regulators"/>
</dbReference>
<dbReference type="EMBL" id="JBCDNA010000001">
    <property type="protein sequence ID" value="MEL4454866.1"/>
    <property type="molecule type" value="Genomic_DNA"/>
</dbReference>
<dbReference type="Proteomes" id="UP001474120">
    <property type="component" value="Unassembled WGS sequence"/>
</dbReference>
<keyword evidence="3" id="KW-0804">Transcription</keyword>
<dbReference type="Pfam" id="PF20240">
    <property type="entry name" value="DUF6597"/>
    <property type="match status" value="1"/>
</dbReference>
<dbReference type="PROSITE" id="PS01124">
    <property type="entry name" value="HTH_ARAC_FAMILY_2"/>
    <property type="match status" value="1"/>
</dbReference>
<evidence type="ECO:0000259" key="4">
    <source>
        <dbReference type="PROSITE" id="PS01124"/>
    </source>
</evidence>
<dbReference type="InterPro" id="IPR018060">
    <property type="entry name" value="HTH_AraC"/>
</dbReference>
<evidence type="ECO:0000256" key="2">
    <source>
        <dbReference type="ARBA" id="ARBA00023125"/>
    </source>
</evidence>
<organism evidence="5 6">
    <name type="scientific">Lutimonas vermicola</name>
    <dbReference type="NCBI Taxonomy" id="414288"/>
    <lineage>
        <taxon>Bacteria</taxon>
        <taxon>Pseudomonadati</taxon>
        <taxon>Bacteroidota</taxon>
        <taxon>Flavobacteriia</taxon>
        <taxon>Flavobacteriales</taxon>
        <taxon>Flavobacteriaceae</taxon>
        <taxon>Lutimonas</taxon>
    </lineage>
</organism>
<proteinExistence type="predicted"/>
<evidence type="ECO:0000313" key="5">
    <source>
        <dbReference type="EMBL" id="MEL4454866.1"/>
    </source>
</evidence>
<feature type="domain" description="HTH araC/xylS-type" evidence="4">
    <location>
        <begin position="143"/>
        <end position="261"/>
    </location>
</feature>
<dbReference type="InterPro" id="IPR009057">
    <property type="entry name" value="Homeodomain-like_sf"/>
</dbReference>
<keyword evidence="1" id="KW-0805">Transcription regulation</keyword>